<sequence length="199" mass="22751">MLLFILVIKTLALIITGPCGIILNSSIVAVDLRHWKKGVSLVDCDQIILIMGFNNVLLQCFLAFIWIINTFELYEHLDKEFIFVIYILFFFFTSLWVWLTAWLAICYCLRLVNISHRFFIILKKTVPCRVTQLLLGTVVILGMINIPIFRELKINAKQNTSSTLPVDFFIFEPDRVGPSWSCTLGNLVGHVAPHPSMCA</sequence>
<accession>A0A1L8ERA6</accession>
<keyword evidence="9 13" id="KW-0675">Receptor</keyword>
<evidence type="ECO:0000256" key="9">
    <source>
        <dbReference type="ARBA" id="ARBA00023170"/>
    </source>
</evidence>
<evidence type="ECO:0000256" key="10">
    <source>
        <dbReference type="ARBA" id="ARBA00023224"/>
    </source>
</evidence>
<dbReference type="GO" id="GO:0033038">
    <property type="term" value="F:bitter taste receptor activity"/>
    <property type="evidence" value="ECO:0007669"/>
    <property type="project" value="InterPro"/>
</dbReference>
<dbReference type="Proteomes" id="UP000186698">
    <property type="component" value="Chromosome 9_10S"/>
</dbReference>
<comment type="similarity">
    <text evidence="2 11">Belongs to the G-protein coupled receptor T2R family.</text>
</comment>
<evidence type="ECO:0000256" key="6">
    <source>
        <dbReference type="ARBA" id="ARBA00022989"/>
    </source>
</evidence>
<evidence type="ECO:0000256" key="2">
    <source>
        <dbReference type="ARBA" id="ARBA00007376"/>
    </source>
</evidence>
<keyword evidence="6" id="KW-1133">Transmembrane helix</keyword>
<evidence type="ECO:0000313" key="12">
    <source>
        <dbReference type="Proteomes" id="UP000186698"/>
    </source>
</evidence>
<organism evidence="12 13">
    <name type="scientific">Xenopus laevis</name>
    <name type="common">African clawed frog</name>
    <dbReference type="NCBI Taxonomy" id="8355"/>
    <lineage>
        <taxon>Eukaryota</taxon>
        <taxon>Metazoa</taxon>
        <taxon>Chordata</taxon>
        <taxon>Craniata</taxon>
        <taxon>Vertebrata</taxon>
        <taxon>Euteleostomi</taxon>
        <taxon>Amphibia</taxon>
        <taxon>Batrachia</taxon>
        <taxon>Anura</taxon>
        <taxon>Pipoidea</taxon>
        <taxon>Pipidae</taxon>
        <taxon>Xenopodinae</taxon>
        <taxon>Xenopus</taxon>
        <taxon>Xenopus</taxon>
    </lineage>
</organism>
<evidence type="ECO:0000256" key="7">
    <source>
        <dbReference type="ARBA" id="ARBA00023040"/>
    </source>
</evidence>
<keyword evidence="10" id="KW-0807">Transducer</keyword>
<keyword evidence="3" id="KW-0919">Taste</keyword>
<dbReference type="PANTHER" id="PTHR11394:SF143">
    <property type="entry name" value="TASTE RECEPTOR TYPE 2"/>
    <property type="match status" value="1"/>
</dbReference>
<dbReference type="PaxDb" id="8355-A0A1L8ERA6"/>
<keyword evidence="7" id="KW-0297">G-protein coupled receptor</keyword>
<evidence type="ECO:0000256" key="11">
    <source>
        <dbReference type="RuleBase" id="RU004423"/>
    </source>
</evidence>
<keyword evidence="4" id="KW-0716">Sensory transduction</keyword>
<evidence type="ECO:0000256" key="8">
    <source>
        <dbReference type="ARBA" id="ARBA00023136"/>
    </source>
</evidence>
<name>A0A1L8ERA6_XENLA</name>
<dbReference type="GO" id="GO:0004930">
    <property type="term" value="F:G protein-coupled receptor activity"/>
    <property type="evidence" value="ECO:0007669"/>
    <property type="project" value="UniProtKB-KW"/>
</dbReference>
<comment type="subcellular location">
    <subcellularLocation>
        <location evidence="1">Membrane</location>
        <topology evidence="1">Multi-pass membrane protein</topology>
    </subcellularLocation>
</comment>
<keyword evidence="12" id="KW-1185">Reference proteome</keyword>
<dbReference type="GO" id="GO:0016020">
    <property type="term" value="C:membrane"/>
    <property type="evidence" value="ECO:0007669"/>
    <property type="project" value="UniProtKB-SubCell"/>
</dbReference>
<evidence type="ECO:0000256" key="1">
    <source>
        <dbReference type="ARBA" id="ARBA00004141"/>
    </source>
</evidence>
<protein>
    <submittedName>
        <fullName evidence="13">Taste receptor type 2 member 40</fullName>
    </submittedName>
</protein>
<proteinExistence type="inferred from homology"/>
<reference evidence="13" key="1">
    <citation type="submission" date="2025-08" db="UniProtKB">
        <authorList>
            <consortium name="RefSeq"/>
        </authorList>
    </citation>
    <scope>IDENTIFICATION</scope>
    <source>
        <strain evidence="13">J_2021</strain>
        <tissue evidence="13">Erythrocytes</tissue>
    </source>
</reference>
<dbReference type="KEGG" id="xla:108702337"/>
<evidence type="ECO:0000256" key="4">
    <source>
        <dbReference type="ARBA" id="ARBA00022606"/>
    </source>
</evidence>
<dbReference type="GeneID" id="108702337"/>
<dbReference type="AlphaFoldDB" id="A0A1L8ERA6"/>
<dbReference type="InterPro" id="IPR007960">
    <property type="entry name" value="TAS2R"/>
</dbReference>
<evidence type="ECO:0000256" key="3">
    <source>
        <dbReference type="ARBA" id="ARBA00022480"/>
    </source>
</evidence>
<gene>
    <name evidence="13" type="primary">LOC108702337</name>
</gene>
<evidence type="ECO:0000256" key="5">
    <source>
        <dbReference type="ARBA" id="ARBA00022692"/>
    </source>
</evidence>
<dbReference type="OrthoDB" id="9533783at2759"/>
<keyword evidence="8" id="KW-0472">Membrane</keyword>
<dbReference type="PANTHER" id="PTHR11394">
    <property type="entry name" value="TASTE RECEPTOR TYPE 2"/>
    <property type="match status" value="1"/>
</dbReference>
<evidence type="ECO:0000313" key="13">
    <source>
        <dbReference type="RefSeq" id="XP_018093300.1"/>
    </source>
</evidence>
<dbReference type="RefSeq" id="XP_018093300.1">
    <property type="nucleotide sequence ID" value="XM_018237811.1"/>
</dbReference>
<dbReference type="Pfam" id="PF05296">
    <property type="entry name" value="TAS2R"/>
    <property type="match status" value="1"/>
</dbReference>
<keyword evidence="5" id="KW-0812">Transmembrane</keyword>